<dbReference type="InterPro" id="IPR023614">
    <property type="entry name" value="Porin_dom_sf"/>
</dbReference>
<evidence type="ECO:0008006" key="4">
    <source>
        <dbReference type="Google" id="ProtNLM"/>
    </source>
</evidence>
<dbReference type="Gene3D" id="2.40.160.10">
    <property type="entry name" value="Porin"/>
    <property type="match status" value="1"/>
</dbReference>
<dbReference type="HOGENOM" id="CLU_024976_0_0_6"/>
<dbReference type="eggNOG" id="COG2067">
    <property type="taxonomic scope" value="Bacteria"/>
</dbReference>
<dbReference type="STRING" id="398579.Spea_3860"/>
<dbReference type="OrthoDB" id="6245877at2"/>
<dbReference type="KEGG" id="spl:Spea_3860"/>
<keyword evidence="3" id="KW-1185">Reference proteome</keyword>
<gene>
    <name evidence="2" type="ordered locus">Spea_3860</name>
</gene>
<dbReference type="EMBL" id="CP000851">
    <property type="protein sequence ID" value="ABV89170.1"/>
    <property type="molecule type" value="Genomic_DNA"/>
</dbReference>
<dbReference type="InterPro" id="IPR020016">
    <property type="entry name" value="Decahaem-assoc_OM_MtrB/PioB"/>
</dbReference>
<dbReference type="SUPFAM" id="SSF56935">
    <property type="entry name" value="Porins"/>
    <property type="match status" value="1"/>
</dbReference>
<organism evidence="2 3">
    <name type="scientific">Shewanella pealeana (strain ATCC 700345 / ANG-SQ1)</name>
    <dbReference type="NCBI Taxonomy" id="398579"/>
    <lineage>
        <taxon>Bacteria</taxon>
        <taxon>Pseudomonadati</taxon>
        <taxon>Pseudomonadota</taxon>
        <taxon>Gammaproteobacteria</taxon>
        <taxon>Alteromonadales</taxon>
        <taxon>Shewanellaceae</taxon>
        <taxon>Shewanella</taxon>
    </lineage>
</organism>
<evidence type="ECO:0000313" key="2">
    <source>
        <dbReference type="EMBL" id="ABV89170.1"/>
    </source>
</evidence>
<name>A8H9D3_SHEPA</name>
<feature type="signal peptide" evidence="1">
    <location>
        <begin position="1"/>
        <end position="19"/>
    </location>
</feature>
<proteinExistence type="predicted"/>
<protein>
    <recommendedName>
        <fullName evidence="4">Outer membrane protein</fullName>
    </recommendedName>
</protein>
<evidence type="ECO:0000313" key="3">
    <source>
        <dbReference type="Proteomes" id="UP000002608"/>
    </source>
</evidence>
<feature type="chain" id="PRO_5002722568" description="Outer membrane protein" evidence="1">
    <location>
        <begin position="20"/>
        <end position="573"/>
    </location>
</feature>
<reference evidence="2 3" key="1">
    <citation type="submission" date="2007-10" db="EMBL/GenBank/DDBJ databases">
        <title>Complete sequence of Shewanella pealeana ATCC 700345.</title>
        <authorList>
            <consortium name="US DOE Joint Genome Institute"/>
            <person name="Copeland A."/>
            <person name="Lucas S."/>
            <person name="Lapidus A."/>
            <person name="Barry K."/>
            <person name="Glavina del Rio T."/>
            <person name="Dalin E."/>
            <person name="Tice H."/>
            <person name="Pitluck S."/>
            <person name="Chertkov O."/>
            <person name="Brettin T."/>
            <person name="Bruce D."/>
            <person name="Detter J.C."/>
            <person name="Han C."/>
            <person name="Schmutz J."/>
            <person name="Larimer F."/>
            <person name="Land M."/>
            <person name="Hauser L."/>
            <person name="Kyrpides N."/>
            <person name="Kim E."/>
            <person name="Zhao J.-S.Z."/>
            <person name="Manno D."/>
            <person name="Hawari J."/>
            <person name="Richardson P."/>
        </authorList>
    </citation>
    <scope>NUCLEOTIDE SEQUENCE [LARGE SCALE GENOMIC DNA]</scope>
    <source>
        <strain evidence="3">ATCC 700345 / ANG-SQ1</strain>
    </source>
</reference>
<keyword evidence="1" id="KW-0732">Signal</keyword>
<accession>A8H9D3</accession>
<dbReference type="Proteomes" id="UP000002608">
    <property type="component" value="Chromosome"/>
</dbReference>
<dbReference type="AlphaFoldDB" id="A8H9D3"/>
<sequence length="573" mass="63303">MKAKLTLVALAVLSANATAANFAVPQHIETDYACQRCAAPEHNNTAGVMTEQSTHLDSQYGANADIQNKHYSVDANNAGADNGHLKAAAYYGDFALELAYVDRWNLDDNDIGAERKQLSAAAKYQTQLVSAFVKASSEDKQGQRISSTMKAGGVKTTNYLEAIDHTTQVMNAGVQLHGDFWNLGVAAFNSDFTDNAGIDADNSAQQASVKGALNVGSTRLSLSAASGKMIQDDAIEQDNSLVPISNFDGEVETLDYNARISSRFVGIKLSGFYRYSDRDNVSGSYEFFDGNQPPVINTPIDTSKTQYGVDASYRLGSAKFSAGFEQNDRTRSDSDREETQESELFARVDYRLGALNSHVKLTNGARTGSDYRIGEDIFEKYYLADRDRLSTELGLGYSHNNYGANLKVILASDDYANSSALQESDEVLVNFDGFYRFSEQLVLSAYAGTQTIDSLELHNTSISDEFSYFGFGLEQYQINDDISVGSSYTFSFSGSDTSVDSTEMGDYYQYQHLAEVHMDYRINARFSTRLAYTYERHYDTNYANQPIESINSIADLNQNYTDHKIGVFFTIKL</sequence>
<dbReference type="Pfam" id="PF11854">
    <property type="entry name" value="MtrB_PioB"/>
    <property type="match status" value="1"/>
</dbReference>
<evidence type="ECO:0000256" key="1">
    <source>
        <dbReference type="SAM" id="SignalP"/>
    </source>
</evidence>